<keyword evidence="3" id="KW-0820">tRNA-binding</keyword>
<organism evidence="15 16">
    <name type="scientific">Phocaeicola coprophilus DSM 18228 = JCM 13818</name>
    <dbReference type="NCBI Taxonomy" id="547042"/>
    <lineage>
        <taxon>Bacteria</taxon>
        <taxon>Pseudomonadati</taxon>
        <taxon>Bacteroidota</taxon>
        <taxon>Bacteroidia</taxon>
        <taxon>Bacteroidales</taxon>
        <taxon>Bacteroidaceae</taxon>
        <taxon>Phocaeicola</taxon>
    </lineage>
</organism>
<keyword evidence="8" id="KW-0067">ATP-binding</keyword>
<keyword evidence="11" id="KW-0030">Aminoacyl-tRNA synthetase</keyword>
<feature type="non-terminal residue" evidence="15">
    <location>
        <position position="326"/>
    </location>
</feature>
<keyword evidence="6" id="KW-0547">Nucleotide-binding</keyword>
<dbReference type="PROSITE" id="PS50862">
    <property type="entry name" value="AA_TRNA_LIGASE_II"/>
    <property type="match status" value="1"/>
</dbReference>
<dbReference type="GO" id="GO:0046872">
    <property type="term" value="F:metal ion binding"/>
    <property type="evidence" value="ECO:0007669"/>
    <property type="project" value="UniProtKB-KW"/>
</dbReference>
<dbReference type="GO" id="GO:0006435">
    <property type="term" value="P:threonyl-tRNA aminoacylation"/>
    <property type="evidence" value="ECO:0007669"/>
    <property type="project" value="TreeGrafter"/>
</dbReference>
<dbReference type="AlphaFoldDB" id="S0FCY6"/>
<evidence type="ECO:0000256" key="1">
    <source>
        <dbReference type="ARBA" id="ARBA00008226"/>
    </source>
</evidence>
<evidence type="ECO:0000259" key="14">
    <source>
        <dbReference type="PROSITE" id="PS50862"/>
    </source>
</evidence>
<dbReference type="SMART" id="SM00863">
    <property type="entry name" value="tRNA_SAD"/>
    <property type="match status" value="1"/>
</dbReference>
<evidence type="ECO:0000256" key="2">
    <source>
        <dbReference type="ARBA" id="ARBA00013163"/>
    </source>
</evidence>
<keyword evidence="4 15" id="KW-0436">Ligase</keyword>
<evidence type="ECO:0000313" key="16">
    <source>
        <dbReference type="Proteomes" id="UP000014073"/>
    </source>
</evidence>
<dbReference type="EMBL" id="ACBW01000284">
    <property type="protein sequence ID" value="EEF78378.1"/>
    <property type="molecule type" value="Genomic_DNA"/>
</dbReference>
<feature type="domain" description="Aminoacyl-transfer RNA synthetases class-II family profile" evidence="14">
    <location>
        <begin position="207"/>
        <end position="326"/>
    </location>
</feature>
<keyword evidence="5" id="KW-0479">Metal-binding</keyword>
<gene>
    <name evidence="15" type="ORF">BACCOPRO_03905</name>
</gene>
<reference evidence="15 16" key="1">
    <citation type="submission" date="2008-12" db="EMBL/GenBank/DDBJ databases">
        <authorList>
            <person name="Fulton L."/>
            <person name="Clifton S."/>
            <person name="Fulton B."/>
            <person name="Xu J."/>
            <person name="Minx P."/>
            <person name="Pepin K.H."/>
            <person name="Johnson M."/>
            <person name="Bhonagiri V."/>
            <person name="Nash W.E."/>
            <person name="Mardis E.R."/>
            <person name="Wilson R.K."/>
        </authorList>
    </citation>
    <scope>NUCLEOTIDE SEQUENCE [LARGE SCALE GENOMIC DNA]</scope>
    <source>
        <strain evidence="15 16">DSM 18228</strain>
    </source>
</reference>
<dbReference type="Gene3D" id="3.30.930.10">
    <property type="entry name" value="Bira Bifunctional Protein, Domain 2"/>
    <property type="match status" value="1"/>
</dbReference>
<dbReference type="GO" id="GO:0005524">
    <property type="term" value="F:ATP binding"/>
    <property type="evidence" value="ECO:0007669"/>
    <property type="project" value="UniProtKB-KW"/>
</dbReference>
<evidence type="ECO:0000256" key="7">
    <source>
        <dbReference type="ARBA" id="ARBA00022833"/>
    </source>
</evidence>
<dbReference type="Gene3D" id="3.30.980.10">
    <property type="entry name" value="Threonyl-trna Synthetase, Chain A, domain 2"/>
    <property type="match status" value="1"/>
</dbReference>
<dbReference type="EC" id="6.1.1.3" evidence="2"/>
<keyword evidence="9" id="KW-0694">RNA-binding</keyword>
<dbReference type="SUPFAM" id="SSF55186">
    <property type="entry name" value="ThrRS/AlaRS common domain"/>
    <property type="match status" value="1"/>
</dbReference>
<keyword evidence="10" id="KW-0648">Protein biosynthesis</keyword>
<dbReference type="InterPro" id="IPR012947">
    <property type="entry name" value="tRNA_SAD"/>
</dbReference>
<proteinExistence type="inferred from homology"/>
<evidence type="ECO:0000256" key="10">
    <source>
        <dbReference type="ARBA" id="ARBA00022917"/>
    </source>
</evidence>
<evidence type="ECO:0000256" key="9">
    <source>
        <dbReference type="ARBA" id="ARBA00022884"/>
    </source>
</evidence>
<keyword evidence="16" id="KW-1185">Reference proteome</keyword>
<evidence type="ECO:0000256" key="12">
    <source>
        <dbReference type="ARBA" id="ARBA00031900"/>
    </source>
</evidence>
<dbReference type="InterPro" id="IPR045864">
    <property type="entry name" value="aa-tRNA-synth_II/BPL/LPL"/>
</dbReference>
<dbReference type="InterPro" id="IPR018163">
    <property type="entry name" value="Thr/Ala-tRNA-synth_IIc_edit"/>
</dbReference>
<dbReference type="PANTHER" id="PTHR11451">
    <property type="entry name" value="THREONINE-TRNA LIGASE"/>
    <property type="match status" value="1"/>
</dbReference>
<dbReference type="eggNOG" id="COG0441">
    <property type="taxonomic scope" value="Bacteria"/>
</dbReference>
<sequence length="326" mass="37356">MACGVNGETIDLNRPISEDANFVLYKWEDEEGKHAFWHTSAHLLAEALQELYPGIQFGIGPAIENGFYYDVDPGEAVIKEGDLPAIEKKMAELAAKKETLVRQSIAKDDALKMFGERGETYKCELISELEDGHITTYTQGAFTDLCRGPHLMSTAPIKAIKLLSVAGAYWRGQEDRKQMTRIYGITFPKKKMLDEYLVMLEEAKKRDHRKIGKEMDLFMFSDTVGKGLPMWLPKGTALRLRLQDFLRRIQARYDYQEVICPPIGNKLLYVTSGHYAKYGKDAFQPIHTPEEGEEYFLKPMNCPHHCMIYKNSPRSYRDLPLRIAEF</sequence>
<dbReference type="GO" id="GO:0000049">
    <property type="term" value="F:tRNA binding"/>
    <property type="evidence" value="ECO:0007669"/>
    <property type="project" value="UniProtKB-KW"/>
</dbReference>
<evidence type="ECO:0000256" key="13">
    <source>
        <dbReference type="ARBA" id="ARBA00049515"/>
    </source>
</evidence>
<dbReference type="Gene3D" id="3.30.54.20">
    <property type="match status" value="1"/>
</dbReference>
<dbReference type="FunFam" id="3.30.980.10:FF:000005">
    <property type="entry name" value="Threonyl-tRNA synthetase, mitochondrial"/>
    <property type="match status" value="1"/>
</dbReference>
<evidence type="ECO:0000256" key="3">
    <source>
        <dbReference type="ARBA" id="ARBA00022555"/>
    </source>
</evidence>
<comment type="caution">
    <text evidence="15">The sequence shown here is derived from an EMBL/GenBank/DDBJ whole genome shotgun (WGS) entry which is preliminary data.</text>
</comment>
<name>S0FCY6_9BACT</name>
<comment type="catalytic activity">
    <reaction evidence="13">
        <text>tRNA(Thr) + L-threonine + ATP = L-threonyl-tRNA(Thr) + AMP + diphosphate + H(+)</text>
        <dbReference type="Rhea" id="RHEA:24624"/>
        <dbReference type="Rhea" id="RHEA-COMP:9670"/>
        <dbReference type="Rhea" id="RHEA-COMP:9704"/>
        <dbReference type="ChEBI" id="CHEBI:15378"/>
        <dbReference type="ChEBI" id="CHEBI:30616"/>
        <dbReference type="ChEBI" id="CHEBI:33019"/>
        <dbReference type="ChEBI" id="CHEBI:57926"/>
        <dbReference type="ChEBI" id="CHEBI:78442"/>
        <dbReference type="ChEBI" id="CHEBI:78534"/>
        <dbReference type="ChEBI" id="CHEBI:456215"/>
        <dbReference type="EC" id="6.1.1.3"/>
    </reaction>
</comment>
<dbReference type="Proteomes" id="UP000014073">
    <property type="component" value="Unassembled WGS sequence"/>
</dbReference>
<evidence type="ECO:0000256" key="6">
    <source>
        <dbReference type="ARBA" id="ARBA00022741"/>
    </source>
</evidence>
<dbReference type="InterPro" id="IPR006195">
    <property type="entry name" value="aa-tRNA-synth_II"/>
</dbReference>
<evidence type="ECO:0000256" key="5">
    <source>
        <dbReference type="ARBA" id="ARBA00022723"/>
    </source>
</evidence>
<comment type="similarity">
    <text evidence="1">Belongs to the class-II aminoacyl-tRNA synthetase family.</text>
</comment>
<evidence type="ECO:0000313" key="15">
    <source>
        <dbReference type="EMBL" id="EEF78378.1"/>
    </source>
</evidence>
<evidence type="ECO:0000256" key="11">
    <source>
        <dbReference type="ARBA" id="ARBA00023146"/>
    </source>
</evidence>
<evidence type="ECO:0000256" key="8">
    <source>
        <dbReference type="ARBA" id="ARBA00022840"/>
    </source>
</evidence>
<dbReference type="SUPFAM" id="SSF55681">
    <property type="entry name" value="Class II aaRS and biotin synthetases"/>
    <property type="match status" value="1"/>
</dbReference>
<evidence type="ECO:0000256" key="4">
    <source>
        <dbReference type="ARBA" id="ARBA00022598"/>
    </source>
</evidence>
<protein>
    <recommendedName>
        <fullName evidence="2">threonine--tRNA ligase</fullName>
        <ecNumber evidence="2">6.1.1.3</ecNumber>
    </recommendedName>
    <alternativeName>
        <fullName evidence="12">Threonyl-tRNA synthetase</fullName>
    </alternativeName>
</protein>
<dbReference type="GO" id="GO:0004829">
    <property type="term" value="F:threonine-tRNA ligase activity"/>
    <property type="evidence" value="ECO:0007669"/>
    <property type="project" value="UniProtKB-EC"/>
</dbReference>
<dbReference type="Pfam" id="PF07973">
    <property type="entry name" value="tRNA_SAD"/>
    <property type="match status" value="1"/>
</dbReference>
<accession>S0FCY6</accession>
<dbReference type="PANTHER" id="PTHR11451:SF44">
    <property type="entry name" value="THREONINE--TRNA LIGASE, CHLOROPLASTIC_MITOCHONDRIAL 2"/>
    <property type="match status" value="1"/>
</dbReference>
<keyword evidence="7" id="KW-0862">Zinc</keyword>
<dbReference type="FunFam" id="3.30.54.20:FF:000002">
    <property type="entry name" value="Threonine--tRNA ligase"/>
    <property type="match status" value="1"/>
</dbReference>
<dbReference type="STRING" id="547042.BACCOPRO_03905"/>